<dbReference type="AlphaFoldDB" id="A0A0L8VF37"/>
<dbReference type="SUPFAM" id="SSF49785">
    <property type="entry name" value="Galactose-binding domain-like"/>
    <property type="match status" value="1"/>
</dbReference>
<proteinExistence type="predicted"/>
<protein>
    <recommendedName>
        <fullName evidence="1">F5/8 type C domain-containing protein</fullName>
    </recommendedName>
</protein>
<comment type="caution">
    <text evidence="2">The sequence shown here is derived from an EMBL/GenBank/DDBJ whole genome shotgun (WGS) entry which is preliminary data.</text>
</comment>
<dbReference type="PROSITE" id="PS50022">
    <property type="entry name" value="FA58C_3"/>
    <property type="match status" value="1"/>
</dbReference>
<keyword evidence="3" id="KW-1185">Reference proteome</keyword>
<dbReference type="PROSITE" id="PS51257">
    <property type="entry name" value="PROKAR_LIPOPROTEIN"/>
    <property type="match status" value="1"/>
</dbReference>
<dbReference type="OrthoDB" id="1001598at2"/>
<dbReference type="Pfam" id="PF00754">
    <property type="entry name" value="F5_F8_type_C"/>
    <property type="match status" value="1"/>
</dbReference>
<dbReference type="STRING" id="1409788.NC99_04140"/>
<gene>
    <name evidence="2" type="ORF">NC99_04140</name>
</gene>
<dbReference type="InterPro" id="IPR008979">
    <property type="entry name" value="Galactose-bd-like_sf"/>
</dbReference>
<evidence type="ECO:0000313" key="3">
    <source>
        <dbReference type="Proteomes" id="UP000036958"/>
    </source>
</evidence>
<dbReference type="Gene3D" id="2.60.120.260">
    <property type="entry name" value="Galactose-binding domain-like"/>
    <property type="match status" value="1"/>
</dbReference>
<evidence type="ECO:0000313" key="2">
    <source>
        <dbReference type="EMBL" id="KOH46772.1"/>
    </source>
</evidence>
<reference evidence="3" key="1">
    <citation type="submission" date="2015-07" db="EMBL/GenBank/DDBJ databases">
        <title>Genome sequencing of Sunxiuqinia dokdonensis strain SK.</title>
        <authorList>
            <person name="Ahn S."/>
            <person name="Kim B.-C."/>
        </authorList>
    </citation>
    <scope>NUCLEOTIDE SEQUENCE [LARGE SCALE GENOMIC DNA]</scope>
    <source>
        <strain evidence="3">SK</strain>
    </source>
</reference>
<name>A0A0L8VF37_9BACT</name>
<dbReference type="Proteomes" id="UP000036958">
    <property type="component" value="Unassembled WGS sequence"/>
</dbReference>
<dbReference type="RefSeq" id="WP_053179281.1">
    <property type="nucleotide sequence ID" value="NZ_LGIA01000019.1"/>
</dbReference>
<feature type="domain" description="F5/8 type C" evidence="1">
    <location>
        <begin position="129"/>
        <end position="279"/>
    </location>
</feature>
<dbReference type="EMBL" id="LGIA01000019">
    <property type="protein sequence ID" value="KOH46772.1"/>
    <property type="molecule type" value="Genomic_DNA"/>
</dbReference>
<sequence>MKKTLIYTLGLAALSLGLSSCEEDYQAIEYPEAVSSIPAPISNIVSTSLPGQIALNWDLPESTDYYYMQVSYFDHLMEKEVVRVASSYADSMLIDNTRAKFGEYEFRFQTFSLANVGSEITTVTAVSEKAPATVTISSSKVNLTADQLSTNNQEPSEGPIANLVDGDAGSFFHTRWSSPQIPMPQYIQVDLAEPIQAFQFYFQNRAWSQVGAEIVEIQISNDGENWETLTTIDGGLPSGGGAEYTSEIFEPENSFTFFRYNVLQTYGSRNYFNMAEFALFDVDIQTYDPEL</sequence>
<organism evidence="2 3">
    <name type="scientific">Sunxiuqinia dokdonensis</name>
    <dbReference type="NCBI Taxonomy" id="1409788"/>
    <lineage>
        <taxon>Bacteria</taxon>
        <taxon>Pseudomonadati</taxon>
        <taxon>Bacteroidota</taxon>
        <taxon>Bacteroidia</taxon>
        <taxon>Marinilabiliales</taxon>
        <taxon>Prolixibacteraceae</taxon>
        <taxon>Sunxiuqinia</taxon>
    </lineage>
</organism>
<dbReference type="InterPro" id="IPR000421">
    <property type="entry name" value="FA58C"/>
</dbReference>
<evidence type="ECO:0000259" key="1">
    <source>
        <dbReference type="PROSITE" id="PS50022"/>
    </source>
</evidence>
<accession>A0A0L8VF37</accession>